<keyword evidence="2" id="KW-0830">Ubiquinone</keyword>
<organism evidence="2 3">
    <name type="scientific">Aliiruegeria haliotis</name>
    <dbReference type="NCBI Taxonomy" id="1280846"/>
    <lineage>
        <taxon>Bacteria</taxon>
        <taxon>Pseudomonadati</taxon>
        <taxon>Pseudomonadota</taxon>
        <taxon>Alphaproteobacteria</taxon>
        <taxon>Rhodobacterales</taxon>
        <taxon>Roseobacteraceae</taxon>
        <taxon>Aliiruegeria</taxon>
    </lineage>
</organism>
<reference evidence="2 3" key="1">
    <citation type="submission" date="2018-03" db="EMBL/GenBank/DDBJ databases">
        <title>Genomic Encyclopedia of Archaeal and Bacterial Type Strains, Phase II (KMG-II): from individual species to whole genera.</title>
        <authorList>
            <person name="Goeker M."/>
        </authorList>
    </citation>
    <scope>NUCLEOTIDE SEQUENCE [LARGE SCALE GENOMIC DNA]</scope>
    <source>
        <strain evidence="2 3">DSM 29328</strain>
    </source>
</reference>
<name>A0A2T0RK38_9RHOB</name>
<dbReference type="AlphaFoldDB" id="A0A2T0RK38"/>
<evidence type="ECO:0000313" key="2">
    <source>
        <dbReference type="EMBL" id="PRY21487.1"/>
    </source>
</evidence>
<dbReference type="Proteomes" id="UP000239480">
    <property type="component" value="Unassembled WGS sequence"/>
</dbReference>
<proteinExistence type="predicted"/>
<gene>
    <name evidence="2" type="ORF">CLV78_109100</name>
</gene>
<protein>
    <submittedName>
        <fullName evidence="2">Ubiquinone/menaquinone biosynthesis C-methylase UbiE</fullName>
    </submittedName>
</protein>
<keyword evidence="3" id="KW-1185">Reference proteome</keyword>
<dbReference type="GO" id="GO:0032259">
    <property type="term" value="P:methylation"/>
    <property type="evidence" value="ECO:0007669"/>
    <property type="project" value="UniProtKB-KW"/>
</dbReference>
<sequence length="256" mass="28468">MTGQHVPVNRDYWNGMAADWIALGEQLWRCEAPRWGIWGLPEADLSLLPTNLDRKDTIELGCGTGYVSGWMARRGARATGIDISAEQLATAHRLAEAHEADITFVEGDAEATGLPDAAFDVAISEYGAAIWCDPQIWLREAWRLLRPGGELVFLGTHPLALVTAPESGAPSERVLHRPYRGLQSIDWTAVEIDPGGIEFNLTISGWMRLFGEVGFEVVRYLELFAPESEQKDRFAIPADWAKAYPSEQVWHLSKPK</sequence>
<dbReference type="InterPro" id="IPR050508">
    <property type="entry name" value="Methyltransf_Superfamily"/>
</dbReference>
<dbReference type="Gene3D" id="3.40.50.150">
    <property type="entry name" value="Vaccinia Virus protein VP39"/>
    <property type="match status" value="1"/>
</dbReference>
<dbReference type="EMBL" id="PVTD01000009">
    <property type="protein sequence ID" value="PRY21487.1"/>
    <property type="molecule type" value="Genomic_DNA"/>
</dbReference>
<dbReference type="RefSeq" id="WP_158263603.1">
    <property type="nucleotide sequence ID" value="NZ_PVTD01000009.1"/>
</dbReference>
<dbReference type="PANTHER" id="PTHR42912:SF93">
    <property type="entry name" value="N6-ADENOSINE-METHYLTRANSFERASE TMT1A"/>
    <property type="match status" value="1"/>
</dbReference>
<comment type="caution">
    <text evidence="2">The sequence shown here is derived from an EMBL/GenBank/DDBJ whole genome shotgun (WGS) entry which is preliminary data.</text>
</comment>
<evidence type="ECO:0000313" key="3">
    <source>
        <dbReference type="Proteomes" id="UP000239480"/>
    </source>
</evidence>
<dbReference type="OrthoDB" id="161159at2"/>
<accession>A0A2T0RK38</accession>
<dbReference type="GO" id="GO:0008757">
    <property type="term" value="F:S-adenosylmethionine-dependent methyltransferase activity"/>
    <property type="evidence" value="ECO:0007669"/>
    <property type="project" value="InterPro"/>
</dbReference>
<dbReference type="SUPFAM" id="SSF53335">
    <property type="entry name" value="S-adenosyl-L-methionine-dependent methyltransferases"/>
    <property type="match status" value="1"/>
</dbReference>
<dbReference type="InterPro" id="IPR029063">
    <property type="entry name" value="SAM-dependent_MTases_sf"/>
</dbReference>
<feature type="domain" description="Methyltransferase type 11" evidence="1">
    <location>
        <begin position="59"/>
        <end position="153"/>
    </location>
</feature>
<keyword evidence="2" id="KW-0489">Methyltransferase</keyword>
<keyword evidence="2" id="KW-0808">Transferase</keyword>
<evidence type="ECO:0000259" key="1">
    <source>
        <dbReference type="Pfam" id="PF08241"/>
    </source>
</evidence>
<dbReference type="InterPro" id="IPR013216">
    <property type="entry name" value="Methyltransf_11"/>
</dbReference>
<dbReference type="PANTHER" id="PTHR42912">
    <property type="entry name" value="METHYLTRANSFERASE"/>
    <property type="match status" value="1"/>
</dbReference>
<dbReference type="Pfam" id="PF08241">
    <property type="entry name" value="Methyltransf_11"/>
    <property type="match status" value="1"/>
</dbReference>
<dbReference type="CDD" id="cd02440">
    <property type="entry name" value="AdoMet_MTases"/>
    <property type="match status" value="1"/>
</dbReference>